<reference evidence="2" key="1">
    <citation type="submission" date="2020-06" db="EMBL/GenBank/DDBJ databases">
        <authorList>
            <consortium name="Wellcome Sanger Institute Data Sharing"/>
        </authorList>
    </citation>
    <scope>NUCLEOTIDE SEQUENCE [LARGE SCALE GENOMIC DNA]</scope>
</reference>
<dbReference type="Gene3D" id="1.10.4020.10">
    <property type="entry name" value="DNA breaking-rejoining enzymes"/>
    <property type="match status" value="1"/>
</dbReference>
<dbReference type="SUPFAM" id="SSF47353">
    <property type="entry name" value="Retrovirus capsid dimerization domain-like"/>
    <property type="match status" value="1"/>
</dbReference>
<evidence type="ECO:0000313" key="3">
    <source>
        <dbReference type="Proteomes" id="UP000694680"/>
    </source>
</evidence>
<dbReference type="PANTHER" id="PTHR46888">
    <property type="entry name" value="ZINC KNUCKLE DOMAINCONTAINING PROTEIN-RELATED"/>
    <property type="match status" value="1"/>
</dbReference>
<reference evidence="2" key="3">
    <citation type="submission" date="2025-09" db="UniProtKB">
        <authorList>
            <consortium name="Ensembl"/>
        </authorList>
    </citation>
    <scope>IDENTIFICATION</scope>
</reference>
<dbReference type="Pfam" id="PF02023">
    <property type="entry name" value="SCAN"/>
    <property type="match status" value="1"/>
</dbReference>
<evidence type="ECO:0000313" key="2">
    <source>
        <dbReference type="Ensembl" id="ENSGWIP00000000217.1"/>
    </source>
</evidence>
<dbReference type="AlphaFoldDB" id="A0A8C5D4E5"/>
<dbReference type="Ensembl" id="ENSGWIT00000000237.1">
    <property type="protein sequence ID" value="ENSGWIP00000000217.1"/>
    <property type="gene ID" value="ENSGWIG00000000132.1"/>
</dbReference>
<dbReference type="PROSITE" id="PS50804">
    <property type="entry name" value="SCAN_BOX"/>
    <property type="match status" value="1"/>
</dbReference>
<dbReference type="PANTHER" id="PTHR46888:SF1">
    <property type="entry name" value="RIBONUCLEASE H"/>
    <property type="match status" value="1"/>
</dbReference>
<keyword evidence="3" id="KW-1185">Reference proteome</keyword>
<proteinExistence type="predicted"/>
<evidence type="ECO:0000259" key="1">
    <source>
        <dbReference type="PROSITE" id="PS50804"/>
    </source>
</evidence>
<accession>A0A8C5D4E5</accession>
<sequence length="232" mass="26336">APFSPTAPFQDGGAADAAMCPGCQISPGSGAKQNEHDARWEQDKLQQENRWQSMERRVDQLQQEVKAEHPVQQPVVEGAAAQAGPPVLPALVRIPSGKGPKMQPYQNDEDIDHYLTTFERIATACQWPKGEWALYLAPLLNGKARAAYVAMDVTETMDYVKVKKAVLEKFEISAETYRMQFRSTEVNEDETPRELQSRLKDLYDKWMTPRERTREQIGDAIVQNQNQNQNLY</sequence>
<dbReference type="Proteomes" id="UP000694680">
    <property type="component" value="Chromosome 1"/>
</dbReference>
<reference evidence="2" key="2">
    <citation type="submission" date="2025-08" db="UniProtKB">
        <authorList>
            <consortium name="Ensembl"/>
        </authorList>
    </citation>
    <scope>IDENTIFICATION</scope>
</reference>
<feature type="domain" description="SCAN box" evidence="1">
    <location>
        <begin position="178"/>
        <end position="225"/>
    </location>
</feature>
<name>A0A8C5D4E5_GOUWI</name>
<protein>
    <recommendedName>
        <fullName evidence="1">SCAN box domain-containing protein</fullName>
    </recommendedName>
</protein>
<organism evidence="2 3">
    <name type="scientific">Gouania willdenowi</name>
    <name type="common">Blunt-snouted clingfish</name>
    <name type="synonym">Lepadogaster willdenowi</name>
    <dbReference type="NCBI Taxonomy" id="441366"/>
    <lineage>
        <taxon>Eukaryota</taxon>
        <taxon>Metazoa</taxon>
        <taxon>Chordata</taxon>
        <taxon>Craniata</taxon>
        <taxon>Vertebrata</taxon>
        <taxon>Euteleostomi</taxon>
        <taxon>Actinopterygii</taxon>
        <taxon>Neopterygii</taxon>
        <taxon>Teleostei</taxon>
        <taxon>Neoteleostei</taxon>
        <taxon>Acanthomorphata</taxon>
        <taxon>Ovalentaria</taxon>
        <taxon>Blenniimorphae</taxon>
        <taxon>Blenniiformes</taxon>
        <taxon>Gobiesocoidei</taxon>
        <taxon>Gobiesocidae</taxon>
        <taxon>Gobiesocinae</taxon>
        <taxon>Gouania</taxon>
    </lineage>
</organism>
<dbReference type="InterPro" id="IPR038269">
    <property type="entry name" value="SCAN_sf"/>
</dbReference>
<dbReference type="InterPro" id="IPR003309">
    <property type="entry name" value="SCAN_dom"/>
</dbReference>